<keyword evidence="2 4" id="KW-0560">Oxidoreductase</keyword>
<dbReference type="PROSITE" id="PS00671">
    <property type="entry name" value="D_2_HYDROXYACID_DH_3"/>
    <property type="match status" value="1"/>
</dbReference>
<dbReference type="FunFam" id="3.40.50.720:FF:000203">
    <property type="entry name" value="D-3-phosphoglycerate dehydrogenase (SerA)"/>
    <property type="match status" value="1"/>
</dbReference>
<dbReference type="Proteomes" id="UP000440978">
    <property type="component" value="Unassembled WGS sequence"/>
</dbReference>
<accession>A0A6N8CUK6</accession>
<dbReference type="InterPro" id="IPR050857">
    <property type="entry name" value="D-2-hydroxyacid_DH"/>
</dbReference>
<evidence type="ECO:0000256" key="2">
    <source>
        <dbReference type="ARBA" id="ARBA00023002"/>
    </source>
</evidence>
<dbReference type="CDD" id="cd12173">
    <property type="entry name" value="PGDH_4"/>
    <property type="match status" value="1"/>
</dbReference>
<organism evidence="7 8">
    <name type="scientific">Terrilactibacillus tamarindi</name>
    <dbReference type="NCBI Taxonomy" id="2599694"/>
    <lineage>
        <taxon>Bacteria</taxon>
        <taxon>Bacillati</taxon>
        <taxon>Bacillota</taxon>
        <taxon>Bacilli</taxon>
        <taxon>Bacillales</taxon>
        <taxon>Bacillaceae</taxon>
        <taxon>Terrilactibacillus</taxon>
    </lineage>
</organism>
<dbReference type="Pfam" id="PF00389">
    <property type="entry name" value="2-Hacid_dh"/>
    <property type="match status" value="1"/>
</dbReference>
<keyword evidence="8" id="KW-1185">Reference proteome</keyword>
<dbReference type="InterPro" id="IPR036291">
    <property type="entry name" value="NAD(P)-bd_dom_sf"/>
</dbReference>
<dbReference type="GO" id="GO:0051287">
    <property type="term" value="F:NAD binding"/>
    <property type="evidence" value="ECO:0007669"/>
    <property type="project" value="InterPro"/>
</dbReference>
<dbReference type="PROSITE" id="PS00670">
    <property type="entry name" value="D_2_HYDROXYACID_DH_2"/>
    <property type="match status" value="1"/>
</dbReference>
<feature type="domain" description="D-isomer specific 2-hydroxyacid dehydrogenase catalytic" evidence="5">
    <location>
        <begin position="13"/>
        <end position="321"/>
    </location>
</feature>
<dbReference type="InterPro" id="IPR006140">
    <property type="entry name" value="D-isomer_DH_NAD-bd"/>
</dbReference>
<dbReference type="SUPFAM" id="SSF51735">
    <property type="entry name" value="NAD(P)-binding Rossmann-fold domains"/>
    <property type="match status" value="1"/>
</dbReference>
<dbReference type="Pfam" id="PF02826">
    <property type="entry name" value="2-Hacid_dh_C"/>
    <property type="match status" value="1"/>
</dbReference>
<keyword evidence="3" id="KW-0520">NAD</keyword>
<comment type="similarity">
    <text evidence="1 4">Belongs to the D-isomer specific 2-hydroxyacid dehydrogenase family.</text>
</comment>
<dbReference type="AlphaFoldDB" id="A0A6N8CUK6"/>
<evidence type="ECO:0000256" key="4">
    <source>
        <dbReference type="RuleBase" id="RU003719"/>
    </source>
</evidence>
<dbReference type="InterPro" id="IPR006139">
    <property type="entry name" value="D-isomer_2_OHA_DH_cat_dom"/>
</dbReference>
<name>A0A6N8CUK6_9BACI</name>
<dbReference type="Gene3D" id="3.40.50.720">
    <property type="entry name" value="NAD(P)-binding Rossmann-like Domain"/>
    <property type="match status" value="2"/>
</dbReference>
<dbReference type="SUPFAM" id="SSF52283">
    <property type="entry name" value="Formate/glycerate dehydrogenase catalytic domain-like"/>
    <property type="match status" value="1"/>
</dbReference>
<reference evidence="7 8" key="1">
    <citation type="submission" date="2019-11" db="EMBL/GenBank/DDBJ databases">
        <title>Terrilactibacillus tamarindus sp. nov. BCM23-1 isolated from bark of Tamarindus indica.</title>
        <authorList>
            <person name="Kingkaew E."/>
            <person name="Tanasupawat S."/>
        </authorList>
    </citation>
    <scope>NUCLEOTIDE SEQUENCE [LARGE SCALE GENOMIC DNA]</scope>
    <source>
        <strain evidence="7 8">BCM23-1</strain>
    </source>
</reference>
<sequence length="326" mass="35634">MTKPRILQILSMYHENGEHILQENATVVKTNTTDTNHLCNLVQDVSGIILRAPARINKEIIDASTNLRAISGAGIGLDNIDVEAATEKGIAVLHAPNVSAVSTAEHALSLMMALSKSIIPFHQEMRKANFMSRDSIKTYEIKGKVVGLIGFGNIAQELASRLTFGLKMKVIAWVRSIDRNKELIATQLNVELSTNIETLISKSDFISIHVPLNKETKHLIDQRLLSLMKTSAYLINTARGAIIDNKALIDSLVKRKIAGAALDVFDPEPPLETLELLKLPNVILTPHVGGTTVECNVITSMTIATNLIRFLNGKPVDTIVNPEVLS</sequence>
<protein>
    <submittedName>
        <fullName evidence="7">Hydroxyacid dehydrogenase</fullName>
    </submittedName>
</protein>
<dbReference type="RefSeq" id="WP_329602803.1">
    <property type="nucleotide sequence ID" value="NZ_WNHB01000009.1"/>
</dbReference>
<dbReference type="PANTHER" id="PTHR42789:SF1">
    <property type="entry name" value="D-ISOMER SPECIFIC 2-HYDROXYACID DEHYDROGENASE FAMILY PROTEIN (AFU_ORTHOLOGUE AFUA_6G10090)"/>
    <property type="match status" value="1"/>
</dbReference>
<dbReference type="EMBL" id="WNHB01000009">
    <property type="protein sequence ID" value="MTT31816.1"/>
    <property type="molecule type" value="Genomic_DNA"/>
</dbReference>
<feature type="domain" description="D-isomer specific 2-hydroxyacid dehydrogenase NAD-binding" evidence="6">
    <location>
        <begin position="108"/>
        <end position="289"/>
    </location>
</feature>
<evidence type="ECO:0000256" key="3">
    <source>
        <dbReference type="ARBA" id="ARBA00023027"/>
    </source>
</evidence>
<gene>
    <name evidence="7" type="ORF">GMB86_07310</name>
</gene>
<evidence type="ECO:0000313" key="7">
    <source>
        <dbReference type="EMBL" id="MTT31816.1"/>
    </source>
</evidence>
<dbReference type="GO" id="GO:0016616">
    <property type="term" value="F:oxidoreductase activity, acting on the CH-OH group of donors, NAD or NADP as acceptor"/>
    <property type="evidence" value="ECO:0007669"/>
    <property type="project" value="InterPro"/>
</dbReference>
<dbReference type="PANTHER" id="PTHR42789">
    <property type="entry name" value="D-ISOMER SPECIFIC 2-HYDROXYACID DEHYDROGENASE FAMILY PROTEIN (AFU_ORTHOLOGUE AFUA_6G10090)"/>
    <property type="match status" value="1"/>
</dbReference>
<comment type="caution">
    <text evidence="7">The sequence shown here is derived from an EMBL/GenBank/DDBJ whole genome shotgun (WGS) entry which is preliminary data.</text>
</comment>
<dbReference type="InterPro" id="IPR029753">
    <property type="entry name" value="D-isomer_DH_CS"/>
</dbReference>
<evidence type="ECO:0000313" key="8">
    <source>
        <dbReference type="Proteomes" id="UP000440978"/>
    </source>
</evidence>
<evidence type="ECO:0000259" key="6">
    <source>
        <dbReference type="Pfam" id="PF02826"/>
    </source>
</evidence>
<proteinExistence type="inferred from homology"/>
<evidence type="ECO:0000256" key="1">
    <source>
        <dbReference type="ARBA" id="ARBA00005854"/>
    </source>
</evidence>
<evidence type="ECO:0000259" key="5">
    <source>
        <dbReference type="Pfam" id="PF00389"/>
    </source>
</evidence>